<dbReference type="Proteomes" id="UP000220605">
    <property type="component" value="Unassembled WGS sequence"/>
</dbReference>
<dbReference type="VEuPathDB" id="PlasmoDB:PVP01_0009470"/>
<reference evidence="2" key="1">
    <citation type="submission" date="2016-07" db="EMBL/GenBank/DDBJ databases">
        <authorList>
            <consortium name="Pathogen Informatics"/>
        </authorList>
    </citation>
    <scope>NUCLEOTIDE SEQUENCE</scope>
</reference>
<feature type="region of interest" description="Disordered" evidence="1">
    <location>
        <begin position="268"/>
        <end position="303"/>
    </location>
</feature>
<proteinExistence type="predicted"/>
<dbReference type="VEuPathDB" id="PlasmoDB:PVX_039190"/>
<feature type="region of interest" description="Disordered" evidence="1">
    <location>
        <begin position="233"/>
        <end position="255"/>
    </location>
</feature>
<dbReference type="VEuPathDB" id="PlasmoDB:PVW1_050042300"/>
<feature type="non-terminal residue" evidence="2">
    <location>
        <position position="399"/>
    </location>
</feature>
<feature type="compositionally biased region" description="Basic and acidic residues" evidence="1">
    <location>
        <begin position="290"/>
        <end position="303"/>
    </location>
</feature>
<evidence type="ECO:0000313" key="2">
    <source>
        <dbReference type="EMBL" id="VVA00234.1"/>
    </source>
</evidence>
<sequence>MSCYNDSGEYFDCNCYNEFKRYYDKPYDSPAVKEFFEEKKYCAPENYKLIYDSSNKFIRELAKNISSDHHTYSNRAITCKYINYWLNEQIQKNYVYELTESGFEFFKSFADEFAKHKYSEKTYASNTCSKYFSLLDNVKYRRMQGLYDMYRLYDEIINPRKYNKKVNICSNLMAINNAYKNLAWEFKGDDELNKKLESFKNSDLKKAKGHDDTCGNNVLSNIEQVKLTYSPPKQSSVLQEENIERQVQSETANSRGLQKTVVLRNHTHETEASNEETLSELTQKTTEQPHQGEVRFPDVEPPEKEVAPAEVTQEQLYRSGFQENILPERQLYKSALLTQPRSLPFGTIYNEQYAENQGSPSDGIFNKMSGALSGFMSNVDPIPVVGVSGGMGALFLLFR</sequence>
<accession>A0A565A6L0</accession>
<protein>
    <submittedName>
        <fullName evidence="2">VIR protein</fullName>
    </submittedName>
</protein>
<dbReference type="AlphaFoldDB" id="A0A565A6L0"/>
<organism evidence="2">
    <name type="scientific">Plasmodium vivax</name>
    <name type="common">malaria parasite P. vivax</name>
    <dbReference type="NCBI Taxonomy" id="5855"/>
    <lineage>
        <taxon>Eukaryota</taxon>
        <taxon>Sar</taxon>
        <taxon>Alveolata</taxon>
        <taxon>Apicomplexa</taxon>
        <taxon>Aconoidasida</taxon>
        <taxon>Haemosporida</taxon>
        <taxon>Plasmodiidae</taxon>
        <taxon>Plasmodium</taxon>
        <taxon>Plasmodium (Plasmodium)</taxon>
    </lineage>
</organism>
<dbReference type="Pfam" id="PF05795">
    <property type="entry name" value="Plasmodium_Vir"/>
    <property type="match status" value="1"/>
</dbReference>
<feature type="compositionally biased region" description="Polar residues" evidence="1">
    <location>
        <begin position="279"/>
        <end position="289"/>
    </location>
</feature>
<evidence type="ECO:0000256" key="1">
    <source>
        <dbReference type="SAM" id="MobiDB-lite"/>
    </source>
</evidence>
<name>A0A565A6L0_PLAVI</name>
<gene>
    <name evidence="2" type="ORF">PVP01_0009470</name>
</gene>
<dbReference type="EMBL" id="FLZR02000053">
    <property type="protein sequence ID" value="VVA00234.1"/>
    <property type="molecule type" value="Genomic_DNA"/>
</dbReference>
<dbReference type="InterPro" id="IPR008780">
    <property type="entry name" value="Plasmodium_Vir"/>
</dbReference>
<dbReference type="OrthoDB" id="389062at2759"/>